<dbReference type="PANTHER" id="PTHR45790">
    <property type="entry name" value="SIROHEME SYNTHASE-RELATED"/>
    <property type="match status" value="1"/>
</dbReference>
<dbReference type="GO" id="GO:0051287">
    <property type="term" value="F:NAD binding"/>
    <property type="evidence" value="ECO:0007669"/>
    <property type="project" value="InterPro"/>
</dbReference>
<feature type="domain" description="Tetrapyrrole methylase" evidence="15">
    <location>
        <begin position="181"/>
        <end position="390"/>
    </location>
</feature>
<dbReference type="UniPathway" id="UPA00262">
    <property type="reaction ID" value="UER00211"/>
</dbReference>
<evidence type="ECO:0000256" key="12">
    <source>
        <dbReference type="ARBA" id="ARBA00025705"/>
    </source>
</evidence>
<evidence type="ECO:0000256" key="8">
    <source>
        <dbReference type="ARBA" id="ARBA00023027"/>
    </source>
</evidence>
<dbReference type="Gene3D" id="3.40.1010.10">
    <property type="entry name" value="Cobalt-precorrin-4 Transmethylase, Domain 1"/>
    <property type="match status" value="1"/>
</dbReference>
<proteinExistence type="inferred from homology"/>
<organism evidence="17">
    <name type="scientific">uncultured Sulfurovum sp</name>
    <dbReference type="NCBI Taxonomy" id="269237"/>
    <lineage>
        <taxon>Bacteria</taxon>
        <taxon>Pseudomonadati</taxon>
        <taxon>Campylobacterota</taxon>
        <taxon>Epsilonproteobacteria</taxon>
        <taxon>Campylobacterales</taxon>
        <taxon>Sulfurovaceae</taxon>
        <taxon>Sulfurovum</taxon>
        <taxon>environmental samples</taxon>
    </lineage>
</organism>
<dbReference type="AlphaFoldDB" id="A0A6S6SG66"/>
<dbReference type="GO" id="GO:0009236">
    <property type="term" value="P:cobalamin biosynthetic process"/>
    <property type="evidence" value="ECO:0007669"/>
    <property type="project" value="UniProtKB-KW"/>
</dbReference>
<feature type="domain" description="Siroheme synthase central" evidence="16">
    <location>
        <begin position="118"/>
        <end position="139"/>
    </location>
</feature>
<evidence type="ECO:0000256" key="1">
    <source>
        <dbReference type="ARBA" id="ARBA00005010"/>
    </source>
</evidence>
<comment type="catalytic activity">
    <reaction evidence="13">
        <text>precorrin-2 + NAD(+) = sirohydrochlorin + NADH + 2 H(+)</text>
        <dbReference type="Rhea" id="RHEA:15613"/>
        <dbReference type="ChEBI" id="CHEBI:15378"/>
        <dbReference type="ChEBI" id="CHEBI:57540"/>
        <dbReference type="ChEBI" id="CHEBI:57945"/>
        <dbReference type="ChEBI" id="CHEBI:58351"/>
        <dbReference type="ChEBI" id="CHEBI:58827"/>
        <dbReference type="EC" id="1.3.1.76"/>
    </reaction>
</comment>
<dbReference type="NCBIfam" id="TIGR01469">
    <property type="entry name" value="cobA_cysG_Cterm"/>
    <property type="match status" value="1"/>
</dbReference>
<dbReference type="InterPro" id="IPR000878">
    <property type="entry name" value="4pyrrol_Mease"/>
</dbReference>
<evidence type="ECO:0000259" key="15">
    <source>
        <dbReference type="Pfam" id="PF00590"/>
    </source>
</evidence>
<evidence type="ECO:0000256" key="9">
    <source>
        <dbReference type="ARBA" id="ARBA00023239"/>
    </source>
</evidence>
<keyword evidence="9" id="KW-0456">Lyase</keyword>
<dbReference type="FunFam" id="3.40.1010.10:FF:000001">
    <property type="entry name" value="Siroheme synthase"/>
    <property type="match status" value="1"/>
</dbReference>
<dbReference type="NCBIfam" id="TIGR01470">
    <property type="entry name" value="cysG_Nterm"/>
    <property type="match status" value="1"/>
</dbReference>
<dbReference type="InterPro" id="IPR035996">
    <property type="entry name" value="4pyrrol_Methylase_sf"/>
</dbReference>
<evidence type="ECO:0000256" key="13">
    <source>
        <dbReference type="ARBA" id="ARBA00047561"/>
    </source>
</evidence>
<dbReference type="InterPro" id="IPR028281">
    <property type="entry name" value="Sirohaem_synthase_central"/>
</dbReference>
<name>A0A6S6SG66_9BACT</name>
<feature type="active site" description="Proton acceptor" evidence="14">
    <location>
        <position position="210"/>
    </location>
</feature>
<sequence length="420" mass="46876">MQKRRTLPILLKNQKILLLGGGNVALQKAEVLAHNDISFSIVTQELFPKIEELCSDIHIKKFKLKDIGTHTIIIDATGNEKVTKKLLQYKKKHPVLLNVVDVPEVCDFYFMALTKNTPLQIAVSSSGSSPTLAKYFRDKCQLMIPEDLDTFVNELKVKRNKGIIERDQTLDEIKQMNKKAYLVGCGLGDPELLTLKAYNTIQAVDVVLYDHLISDEIMRIVPDKTKKIFVGKEKGFHTKPQEEINKLIRKQIKKGYSVARLKSGDPFIYGRGAEELLYLTQKGINTEVIPGISSATSGPLMANIPITARDYSKSFTVVTAHLKGNSVNLDWVPMLAKSDHTVVVLMGLTRVKEIVQEAKDLGIDMKNPCAIVSNASRKNQKVLTTTLGKLEKVSKKASRPSIMVFGDVINYTNTLKASQK</sequence>
<comment type="pathway">
    <text evidence="12">Porphyrin-containing compound metabolism; siroheme biosynthesis; precorrin-2 from uroporphyrinogen III: step 1/1.</text>
</comment>
<keyword evidence="7" id="KW-0560">Oxidoreductase</keyword>
<dbReference type="InterPro" id="IPR012409">
    <property type="entry name" value="Sirohaem_synth"/>
</dbReference>
<evidence type="ECO:0000256" key="2">
    <source>
        <dbReference type="ARBA" id="ARBA00005879"/>
    </source>
</evidence>
<evidence type="ECO:0000256" key="7">
    <source>
        <dbReference type="ARBA" id="ARBA00023002"/>
    </source>
</evidence>
<feature type="active site" description="Proton donor" evidence="14">
    <location>
        <position position="232"/>
    </location>
</feature>
<dbReference type="GO" id="GO:0043115">
    <property type="term" value="F:precorrin-2 dehydrogenase activity"/>
    <property type="evidence" value="ECO:0007669"/>
    <property type="project" value="UniProtKB-EC"/>
</dbReference>
<evidence type="ECO:0000256" key="6">
    <source>
        <dbReference type="ARBA" id="ARBA00022691"/>
    </source>
</evidence>
<evidence type="ECO:0000256" key="14">
    <source>
        <dbReference type="PIRSR" id="PIRSR036426-1"/>
    </source>
</evidence>
<keyword evidence="4 17" id="KW-0489">Methyltransferase</keyword>
<dbReference type="GO" id="GO:0051266">
    <property type="term" value="F:sirohydrochlorin ferrochelatase activity"/>
    <property type="evidence" value="ECO:0007669"/>
    <property type="project" value="InterPro"/>
</dbReference>
<keyword evidence="11" id="KW-0511">Multifunctional enzyme</keyword>
<dbReference type="Gene3D" id="3.30.950.10">
    <property type="entry name" value="Methyltransferase, Cobalt-precorrin-4 Transmethylase, Domain 2"/>
    <property type="match status" value="1"/>
</dbReference>
<keyword evidence="5 17" id="KW-0808">Transferase</keyword>
<gene>
    <name evidence="17" type="ORF">HELGO_WM2855</name>
</gene>
<comment type="pathway">
    <text evidence="1">Porphyrin-containing compound metabolism; siroheme biosynthesis; sirohydrochlorin from precorrin-2: step 1/1.</text>
</comment>
<dbReference type="EC" id="2.1.1.107" evidence="17"/>
<protein>
    <submittedName>
        <fullName evidence="17">Uroporphyrinogen-III methyltransferase (EC)</fullName>
        <ecNumber evidence="17">2.1.1.107</ecNumber>
    </submittedName>
</protein>
<comment type="similarity">
    <text evidence="2">Belongs to the precorrin methyltransferase family.</text>
</comment>
<dbReference type="InterPro" id="IPR006366">
    <property type="entry name" value="CobA/CysG_C"/>
</dbReference>
<dbReference type="SUPFAM" id="SSF53790">
    <property type="entry name" value="Tetrapyrrole methylase"/>
    <property type="match status" value="1"/>
</dbReference>
<evidence type="ECO:0000313" key="17">
    <source>
        <dbReference type="EMBL" id="CAA6803974.1"/>
    </source>
</evidence>
<dbReference type="GO" id="GO:0004851">
    <property type="term" value="F:uroporphyrin-III C-methyltransferase activity"/>
    <property type="evidence" value="ECO:0007669"/>
    <property type="project" value="UniProtKB-EC"/>
</dbReference>
<dbReference type="SUPFAM" id="SSF51735">
    <property type="entry name" value="NAD(P)-binding Rossmann-fold domains"/>
    <property type="match status" value="1"/>
</dbReference>
<evidence type="ECO:0000256" key="5">
    <source>
        <dbReference type="ARBA" id="ARBA00022679"/>
    </source>
</evidence>
<evidence type="ECO:0000256" key="4">
    <source>
        <dbReference type="ARBA" id="ARBA00022603"/>
    </source>
</evidence>
<dbReference type="EMBL" id="CACVAS010000030">
    <property type="protein sequence ID" value="CAA6803974.1"/>
    <property type="molecule type" value="Genomic_DNA"/>
</dbReference>
<accession>A0A6S6SG66</accession>
<dbReference type="Pfam" id="PF00590">
    <property type="entry name" value="TP_methylase"/>
    <property type="match status" value="1"/>
</dbReference>
<reference evidence="17" key="1">
    <citation type="submission" date="2020-01" db="EMBL/GenBank/DDBJ databases">
        <authorList>
            <person name="Meier V. D."/>
            <person name="Meier V D."/>
        </authorList>
    </citation>
    <scope>NUCLEOTIDE SEQUENCE</scope>
    <source>
        <strain evidence="17">HLG_WM_MAG_01</strain>
    </source>
</reference>
<dbReference type="Gene3D" id="3.40.50.720">
    <property type="entry name" value="NAD(P)-binding Rossmann-like Domain"/>
    <property type="match status" value="1"/>
</dbReference>
<dbReference type="PIRSF" id="PIRSF036426">
    <property type="entry name" value="Sirohaem_synth"/>
    <property type="match status" value="1"/>
</dbReference>
<dbReference type="InterPro" id="IPR006367">
    <property type="entry name" value="Sirohaem_synthase_N"/>
</dbReference>
<dbReference type="CDD" id="cd11642">
    <property type="entry name" value="SUMT"/>
    <property type="match status" value="1"/>
</dbReference>
<evidence type="ECO:0000256" key="10">
    <source>
        <dbReference type="ARBA" id="ARBA00023244"/>
    </source>
</evidence>
<dbReference type="Gene3D" id="3.30.160.110">
    <property type="entry name" value="Siroheme synthase, domain 2"/>
    <property type="match status" value="1"/>
</dbReference>
<dbReference type="GO" id="GO:0032259">
    <property type="term" value="P:methylation"/>
    <property type="evidence" value="ECO:0007669"/>
    <property type="project" value="UniProtKB-KW"/>
</dbReference>
<dbReference type="Pfam" id="PF14824">
    <property type="entry name" value="Sirohm_synth_M"/>
    <property type="match status" value="1"/>
</dbReference>
<evidence type="ECO:0000259" key="16">
    <source>
        <dbReference type="Pfam" id="PF14824"/>
    </source>
</evidence>
<keyword evidence="10" id="KW-0627">Porphyrin biosynthesis</keyword>
<keyword evidence="3" id="KW-0169">Cobalamin biosynthesis</keyword>
<keyword evidence="6" id="KW-0949">S-adenosyl-L-methionine</keyword>
<dbReference type="SUPFAM" id="SSF75615">
    <property type="entry name" value="Siroheme synthase middle domains-like"/>
    <property type="match status" value="1"/>
</dbReference>
<dbReference type="InterPro" id="IPR014777">
    <property type="entry name" value="4pyrrole_Mease_sub1"/>
</dbReference>
<dbReference type="NCBIfam" id="NF004790">
    <property type="entry name" value="PRK06136.1"/>
    <property type="match status" value="1"/>
</dbReference>
<dbReference type="InterPro" id="IPR036291">
    <property type="entry name" value="NAD(P)-bd_dom_sf"/>
</dbReference>
<evidence type="ECO:0000256" key="11">
    <source>
        <dbReference type="ARBA" id="ARBA00023268"/>
    </source>
</evidence>
<dbReference type="GO" id="GO:0019354">
    <property type="term" value="P:siroheme biosynthetic process"/>
    <property type="evidence" value="ECO:0007669"/>
    <property type="project" value="UniProtKB-UniPathway"/>
</dbReference>
<dbReference type="PANTHER" id="PTHR45790:SF3">
    <property type="entry name" value="S-ADENOSYL-L-METHIONINE-DEPENDENT UROPORPHYRINOGEN III METHYLTRANSFERASE, CHLOROPLASTIC"/>
    <property type="match status" value="1"/>
</dbReference>
<keyword evidence="8" id="KW-0520">NAD</keyword>
<evidence type="ECO:0000256" key="3">
    <source>
        <dbReference type="ARBA" id="ARBA00022573"/>
    </source>
</evidence>
<dbReference type="InterPro" id="IPR050161">
    <property type="entry name" value="Siro_Cobalamin_biosynth"/>
</dbReference>
<dbReference type="Pfam" id="PF13241">
    <property type="entry name" value="NAD_binding_7"/>
    <property type="match status" value="1"/>
</dbReference>
<dbReference type="InterPro" id="IPR014776">
    <property type="entry name" value="4pyrrole_Mease_sub2"/>
</dbReference>